<accession>A0A3N4IQX7</accession>
<sequence length="614" mass="70746">MSGLSSLPNEVLLEVGEHVLFRYGSTPISNLRLVNKRFARIFWPLLFHTIHLTTKKLQQLADLTSIEGLELVKEWLHNVHVFRFLARGKAITLNFKVDQEREEIPWPGFSYQIVDLLGAMEATLQSFQWHSDIPLPAEALKKVRKFRYLQHFDIGPGPAPLVKCPSRGMSGLHSLKLDGLSDPDMKATNTRTKLQEDLVGTLLACPDLKELKLGWRLNREAVFFDGEAGSVSLCYLRELCALFSERSEERGIGRLRLEILILGRGCYLSKAEDSDHLAIENLTDLHYLKSLDLSAQAARYDGLYERAIGQLLPFLIPSVFPALRRLTFATYTHVKALLNGVSLQEENYPAHFLSEIVYTSAQDGRYSYRYYEESSHTVFESRRDNWPSAVVHIMAPISKLELQRTIEVYSQVEKLHLPNFRRTTFTRATTAPTVRQYRNNSSLQVEKDEGLSDIWPDFVRNLRRYHRLEQLHISAIPLITTTLKFPPTSGPRFIADLHGKFGSIQELYRDLAIKVPILSNRTREISRGYAMHAFLLCKTLRYIMIENYLWYCPIENRPHLNSENRYDMKIISAFDESIEWIQDSAIRARPELELFCVEAIRNSEELKKEEGCSI</sequence>
<name>A0A3N4IQX7_ASCIM</name>
<dbReference type="Proteomes" id="UP000275078">
    <property type="component" value="Unassembled WGS sequence"/>
</dbReference>
<gene>
    <name evidence="1" type="ORF">BJ508DRAFT_413018</name>
</gene>
<keyword evidence="2" id="KW-1185">Reference proteome</keyword>
<dbReference type="EMBL" id="ML119661">
    <property type="protein sequence ID" value="RPA83984.1"/>
    <property type="molecule type" value="Genomic_DNA"/>
</dbReference>
<protein>
    <recommendedName>
        <fullName evidence="3">F-box domain-containing protein</fullName>
    </recommendedName>
</protein>
<proteinExistence type="predicted"/>
<evidence type="ECO:0008006" key="3">
    <source>
        <dbReference type="Google" id="ProtNLM"/>
    </source>
</evidence>
<feature type="non-terminal residue" evidence="1">
    <location>
        <position position="614"/>
    </location>
</feature>
<evidence type="ECO:0000313" key="2">
    <source>
        <dbReference type="Proteomes" id="UP000275078"/>
    </source>
</evidence>
<organism evidence="1 2">
    <name type="scientific">Ascobolus immersus RN42</name>
    <dbReference type="NCBI Taxonomy" id="1160509"/>
    <lineage>
        <taxon>Eukaryota</taxon>
        <taxon>Fungi</taxon>
        <taxon>Dikarya</taxon>
        <taxon>Ascomycota</taxon>
        <taxon>Pezizomycotina</taxon>
        <taxon>Pezizomycetes</taxon>
        <taxon>Pezizales</taxon>
        <taxon>Ascobolaceae</taxon>
        <taxon>Ascobolus</taxon>
    </lineage>
</organism>
<dbReference type="AlphaFoldDB" id="A0A3N4IQX7"/>
<evidence type="ECO:0000313" key="1">
    <source>
        <dbReference type="EMBL" id="RPA83984.1"/>
    </source>
</evidence>
<reference evidence="1 2" key="1">
    <citation type="journal article" date="2018" name="Nat. Ecol. Evol.">
        <title>Pezizomycetes genomes reveal the molecular basis of ectomycorrhizal truffle lifestyle.</title>
        <authorList>
            <person name="Murat C."/>
            <person name="Payen T."/>
            <person name="Noel B."/>
            <person name="Kuo A."/>
            <person name="Morin E."/>
            <person name="Chen J."/>
            <person name="Kohler A."/>
            <person name="Krizsan K."/>
            <person name="Balestrini R."/>
            <person name="Da Silva C."/>
            <person name="Montanini B."/>
            <person name="Hainaut M."/>
            <person name="Levati E."/>
            <person name="Barry K.W."/>
            <person name="Belfiori B."/>
            <person name="Cichocki N."/>
            <person name="Clum A."/>
            <person name="Dockter R.B."/>
            <person name="Fauchery L."/>
            <person name="Guy J."/>
            <person name="Iotti M."/>
            <person name="Le Tacon F."/>
            <person name="Lindquist E.A."/>
            <person name="Lipzen A."/>
            <person name="Malagnac F."/>
            <person name="Mello A."/>
            <person name="Molinier V."/>
            <person name="Miyauchi S."/>
            <person name="Poulain J."/>
            <person name="Riccioni C."/>
            <person name="Rubini A."/>
            <person name="Sitrit Y."/>
            <person name="Splivallo R."/>
            <person name="Traeger S."/>
            <person name="Wang M."/>
            <person name="Zifcakova L."/>
            <person name="Wipf D."/>
            <person name="Zambonelli A."/>
            <person name="Paolocci F."/>
            <person name="Nowrousian M."/>
            <person name="Ottonello S."/>
            <person name="Baldrian P."/>
            <person name="Spatafora J.W."/>
            <person name="Henrissat B."/>
            <person name="Nagy L.G."/>
            <person name="Aury J.M."/>
            <person name="Wincker P."/>
            <person name="Grigoriev I.V."/>
            <person name="Bonfante P."/>
            <person name="Martin F.M."/>
        </authorList>
    </citation>
    <scope>NUCLEOTIDE SEQUENCE [LARGE SCALE GENOMIC DNA]</scope>
    <source>
        <strain evidence="1 2">RN42</strain>
    </source>
</reference>